<evidence type="ECO:0000313" key="3">
    <source>
        <dbReference type="EMBL" id="RDB15606.1"/>
    </source>
</evidence>
<dbReference type="EMBL" id="LUEZ02000149">
    <property type="protein sequence ID" value="RDB15606.1"/>
    <property type="molecule type" value="Genomic_DNA"/>
</dbReference>
<organism evidence="3 4">
    <name type="scientific">Hypsizygus marmoreus</name>
    <name type="common">White beech mushroom</name>
    <name type="synonym">Agaricus marmoreus</name>
    <dbReference type="NCBI Taxonomy" id="39966"/>
    <lineage>
        <taxon>Eukaryota</taxon>
        <taxon>Fungi</taxon>
        <taxon>Dikarya</taxon>
        <taxon>Basidiomycota</taxon>
        <taxon>Agaricomycotina</taxon>
        <taxon>Agaricomycetes</taxon>
        <taxon>Agaricomycetidae</taxon>
        <taxon>Agaricales</taxon>
        <taxon>Tricholomatineae</taxon>
        <taxon>Lyophyllaceae</taxon>
        <taxon>Hypsizygus</taxon>
    </lineage>
</organism>
<feature type="transmembrane region" description="Helical" evidence="1">
    <location>
        <begin position="48"/>
        <end position="69"/>
    </location>
</feature>
<gene>
    <name evidence="3" type="ORF">Hypma_004051</name>
</gene>
<dbReference type="InterPro" id="IPR045340">
    <property type="entry name" value="DUF6533"/>
</dbReference>
<dbReference type="AlphaFoldDB" id="A0A369J9S0"/>
<comment type="caution">
    <text evidence="3">The sequence shown here is derived from an EMBL/GenBank/DDBJ whole genome shotgun (WGS) entry which is preliminary data.</text>
</comment>
<dbReference type="InParanoid" id="A0A369J9S0"/>
<dbReference type="Proteomes" id="UP000076154">
    <property type="component" value="Unassembled WGS sequence"/>
</dbReference>
<feature type="transmembrane region" description="Helical" evidence="1">
    <location>
        <begin position="6"/>
        <end position="27"/>
    </location>
</feature>
<feature type="domain" description="DUF6533" evidence="2">
    <location>
        <begin position="15"/>
        <end position="56"/>
    </location>
</feature>
<dbReference type="Pfam" id="PF20151">
    <property type="entry name" value="DUF6533"/>
    <property type="match status" value="1"/>
</dbReference>
<feature type="transmembrane region" description="Helical" evidence="1">
    <location>
        <begin position="109"/>
        <end position="129"/>
    </location>
</feature>
<accession>A0A369J9S0</accession>
<dbReference type="OrthoDB" id="3242409at2759"/>
<protein>
    <recommendedName>
        <fullName evidence="2">DUF6533 domain-containing protein</fullName>
    </recommendedName>
</protein>
<keyword evidence="1" id="KW-1133">Transmembrane helix</keyword>
<evidence type="ECO:0000259" key="2">
    <source>
        <dbReference type="Pfam" id="PF20151"/>
    </source>
</evidence>
<evidence type="ECO:0000313" key="4">
    <source>
        <dbReference type="Proteomes" id="UP000076154"/>
    </source>
</evidence>
<feature type="transmembrane region" description="Helical" evidence="1">
    <location>
        <begin position="75"/>
        <end position="97"/>
    </location>
</feature>
<sequence>MASRAASTHFVQFCIQWSSIALLYYDYVLTFGMEVKYIWGQKFRISTALYVCCRYALVANVIYLLTIANKITIKYVGFIISGTLSVFGRGAIVMVWGARTYAVFGRSRLVLAFFGTIGLIVIVLDIIGVPTTQCKGSNSIPIGKETPLAIEIGA</sequence>
<name>A0A369J9S0_HYPMA</name>
<keyword evidence="1" id="KW-0812">Transmembrane</keyword>
<proteinExistence type="predicted"/>
<reference evidence="3" key="1">
    <citation type="submission" date="2018-04" db="EMBL/GenBank/DDBJ databases">
        <title>Whole genome sequencing of Hypsizygus marmoreus.</title>
        <authorList>
            <person name="Choi I.-G."/>
            <person name="Min B."/>
            <person name="Kim J.-G."/>
            <person name="Kim S."/>
            <person name="Oh Y.-L."/>
            <person name="Kong W.-S."/>
            <person name="Park H."/>
            <person name="Jeong J."/>
            <person name="Song E.-S."/>
        </authorList>
    </citation>
    <scope>NUCLEOTIDE SEQUENCE [LARGE SCALE GENOMIC DNA]</scope>
    <source>
        <strain evidence="3">51987-8</strain>
    </source>
</reference>
<keyword evidence="1" id="KW-0472">Membrane</keyword>
<evidence type="ECO:0000256" key="1">
    <source>
        <dbReference type="SAM" id="Phobius"/>
    </source>
</evidence>
<keyword evidence="4" id="KW-1185">Reference proteome</keyword>